<dbReference type="AlphaFoldDB" id="A0A109UVY8"/>
<dbReference type="PRINTS" id="PR00081">
    <property type="entry name" value="GDHRDH"/>
</dbReference>
<evidence type="ECO:0000313" key="6">
    <source>
        <dbReference type="Proteomes" id="UP000243052"/>
    </source>
</evidence>
<evidence type="ECO:0000256" key="4">
    <source>
        <dbReference type="RuleBase" id="RU000363"/>
    </source>
</evidence>
<sequence>MSLGRKAAERLADKTVLIVGASSGIGKATATEYCDTTGGQIKLILAARRFKKLQEIKKDIEKDFQNVKIHIVELDVSDSKKIASFVEELPEDFKDIDILVNCAGLALGLDDVGDIDPEDVETMINTNFIGLVHITQAVIPIFKAKNSGDVVNVSSISAIDSYPKGSIYCASKHAVRGFTKALRQEMNRSNIRVIEIAPGLVETEFFTVRFRGDEEKAKKIFEVAPALHPDDVADSIVYATSRKPGTTVADLLILPTQTIPLAEVYREKKINV</sequence>
<dbReference type="PANTHER" id="PTHR42901:SF1">
    <property type="entry name" value="ALCOHOL DEHYDROGENASE"/>
    <property type="match status" value="1"/>
</dbReference>
<dbReference type="SUPFAM" id="SSF51735">
    <property type="entry name" value="NAD(P)-binding Rossmann-fold domains"/>
    <property type="match status" value="1"/>
</dbReference>
<dbReference type="OrthoDB" id="6251714at2759"/>
<dbReference type="PRINTS" id="PR00080">
    <property type="entry name" value="SDRFAMILY"/>
</dbReference>
<accession>A0A109UVY8</accession>
<keyword evidence="6" id="KW-1185">Reference proteome</keyword>
<dbReference type="EMBL" id="CP014242">
    <property type="protein sequence ID" value="AMD18553.1"/>
    <property type="molecule type" value="Genomic_DNA"/>
</dbReference>
<reference evidence="5 6" key="1">
    <citation type="submission" date="2016-01" db="EMBL/GenBank/DDBJ databases">
        <title>Genome sequence of the yeast Holleya sinecauda.</title>
        <authorList>
            <person name="Dietrich F.S."/>
        </authorList>
    </citation>
    <scope>NUCLEOTIDE SEQUENCE [LARGE SCALE GENOMIC DNA]</scope>
    <source>
        <strain evidence="5 6">ATCC 58844</strain>
    </source>
</reference>
<dbReference type="GeneID" id="28722248"/>
<evidence type="ECO:0000256" key="3">
    <source>
        <dbReference type="ARBA" id="ARBA00023002"/>
    </source>
</evidence>
<evidence type="ECO:0000313" key="5">
    <source>
        <dbReference type="EMBL" id="AMD18553.1"/>
    </source>
</evidence>
<dbReference type="PANTHER" id="PTHR42901">
    <property type="entry name" value="ALCOHOL DEHYDROGENASE"/>
    <property type="match status" value="1"/>
</dbReference>
<evidence type="ECO:0000256" key="1">
    <source>
        <dbReference type="ARBA" id="ARBA00006484"/>
    </source>
</evidence>
<dbReference type="STRING" id="45286.A0A109UVY8"/>
<dbReference type="InterPro" id="IPR036291">
    <property type="entry name" value="NAD(P)-bd_dom_sf"/>
</dbReference>
<protein>
    <submittedName>
        <fullName evidence="5">HBL349Cp</fullName>
    </submittedName>
</protein>
<dbReference type="Pfam" id="PF00106">
    <property type="entry name" value="adh_short"/>
    <property type="match status" value="1"/>
</dbReference>
<dbReference type="InterPro" id="IPR020904">
    <property type="entry name" value="Sc_DH/Rdtase_CS"/>
</dbReference>
<comment type="similarity">
    <text evidence="1 4">Belongs to the short-chain dehydrogenases/reductases (SDR) family.</text>
</comment>
<dbReference type="Proteomes" id="UP000243052">
    <property type="component" value="Chromosome ii"/>
</dbReference>
<name>A0A109UVY8_9SACH</name>
<organism evidence="5 6">
    <name type="scientific">Eremothecium sinecaudum</name>
    <dbReference type="NCBI Taxonomy" id="45286"/>
    <lineage>
        <taxon>Eukaryota</taxon>
        <taxon>Fungi</taxon>
        <taxon>Dikarya</taxon>
        <taxon>Ascomycota</taxon>
        <taxon>Saccharomycotina</taxon>
        <taxon>Saccharomycetes</taxon>
        <taxon>Saccharomycetales</taxon>
        <taxon>Saccharomycetaceae</taxon>
        <taxon>Eremothecium</taxon>
    </lineage>
</organism>
<dbReference type="PROSITE" id="PS00061">
    <property type="entry name" value="ADH_SHORT"/>
    <property type="match status" value="1"/>
</dbReference>
<evidence type="ECO:0000256" key="2">
    <source>
        <dbReference type="ARBA" id="ARBA00022857"/>
    </source>
</evidence>
<gene>
    <name evidence="5" type="ORF">AW171_hschr258</name>
</gene>
<proteinExistence type="inferred from homology"/>
<dbReference type="FunFam" id="3.40.50.720:FF:000047">
    <property type="entry name" value="NADP-dependent L-serine/L-allo-threonine dehydrogenase"/>
    <property type="match status" value="1"/>
</dbReference>
<dbReference type="RefSeq" id="XP_017985549.1">
    <property type="nucleotide sequence ID" value="XM_018130355.1"/>
</dbReference>
<dbReference type="Gene3D" id="3.40.50.720">
    <property type="entry name" value="NAD(P)-binding Rossmann-like Domain"/>
    <property type="match status" value="1"/>
</dbReference>
<keyword evidence="2" id="KW-0521">NADP</keyword>
<keyword evidence="3" id="KW-0560">Oxidoreductase</keyword>
<dbReference type="GO" id="GO:0016616">
    <property type="term" value="F:oxidoreductase activity, acting on the CH-OH group of donors, NAD or NADP as acceptor"/>
    <property type="evidence" value="ECO:0007669"/>
    <property type="project" value="UniProtKB-ARBA"/>
</dbReference>
<dbReference type="InterPro" id="IPR002347">
    <property type="entry name" value="SDR_fam"/>
</dbReference>